<keyword evidence="2" id="KW-1185">Reference proteome</keyword>
<dbReference type="Proteomes" id="UP000186524">
    <property type="component" value="Unassembled WGS sequence"/>
</dbReference>
<protein>
    <submittedName>
        <fullName evidence="1">Uncharacterized protein</fullName>
    </submittedName>
</protein>
<gene>
    <name evidence="1" type="ORF">BLL40_11135</name>
</gene>
<dbReference type="OrthoDB" id="9782395at2"/>
<dbReference type="EMBL" id="MRWQ01000008">
    <property type="protein sequence ID" value="OKL36433.1"/>
    <property type="molecule type" value="Genomic_DNA"/>
</dbReference>
<dbReference type="RefSeq" id="WP_073711968.1">
    <property type="nucleotide sequence ID" value="NZ_MRWQ01000008.1"/>
</dbReference>
<evidence type="ECO:0000313" key="1">
    <source>
        <dbReference type="EMBL" id="OKL36433.1"/>
    </source>
</evidence>
<comment type="caution">
    <text evidence="1">The sequence shown here is derived from an EMBL/GenBank/DDBJ whole genome shotgun (WGS) entry which is preliminary data.</text>
</comment>
<evidence type="ECO:0000313" key="2">
    <source>
        <dbReference type="Proteomes" id="UP000186524"/>
    </source>
</evidence>
<sequence length="89" mass="10027">MAVGIFVVEEEPKKADMIIVLSGAGRLEKATDLYKERYAEYVLLSVKSVSILLILVERLPFSLLKTVLIKFTNRGRMERTGACIGKHRC</sequence>
<dbReference type="AlphaFoldDB" id="A0A1Q5P2N6"/>
<name>A0A1Q5P2N6_9BACI</name>
<accession>A0A1Q5P2N6</accession>
<organism evidence="1 2">
    <name type="scientific">Domibacillus mangrovi</name>
    <dbReference type="NCBI Taxonomy" id="1714354"/>
    <lineage>
        <taxon>Bacteria</taxon>
        <taxon>Bacillati</taxon>
        <taxon>Bacillota</taxon>
        <taxon>Bacilli</taxon>
        <taxon>Bacillales</taxon>
        <taxon>Bacillaceae</taxon>
        <taxon>Domibacillus</taxon>
    </lineage>
</organism>
<reference evidence="1 2" key="1">
    <citation type="submission" date="2016-12" db="EMBL/GenBank/DDBJ databases">
        <title>Domibacillus sp. SAOS 44 whole genome sequencing.</title>
        <authorList>
            <person name="Verma A."/>
            <person name="Krishnamurthi S."/>
        </authorList>
    </citation>
    <scope>NUCLEOTIDE SEQUENCE [LARGE SCALE GENOMIC DNA]</scope>
    <source>
        <strain evidence="1 2">SAOS 44</strain>
    </source>
</reference>
<proteinExistence type="predicted"/>